<evidence type="ECO:0000313" key="1">
    <source>
        <dbReference type="WBParaSite" id="MCU_012511-RA"/>
    </source>
</evidence>
<name>A0A5K3FXT6_MESCO</name>
<accession>A0A5K3FXT6</accession>
<protein>
    <submittedName>
        <fullName evidence="1">HipA_C domain-containing protein</fullName>
    </submittedName>
</protein>
<organism evidence="1">
    <name type="scientific">Mesocestoides corti</name>
    <name type="common">Flatworm</name>
    <dbReference type="NCBI Taxonomy" id="53468"/>
    <lineage>
        <taxon>Eukaryota</taxon>
        <taxon>Metazoa</taxon>
        <taxon>Spiralia</taxon>
        <taxon>Lophotrochozoa</taxon>
        <taxon>Platyhelminthes</taxon>
        <taxon>Cestoda</taxon>
        <taxon>Eucestoda</taxon>
        <taxon>Cyclophyllidea</taxon>
        <taxon>Mesocestoididae</taxon>
        <taxon>Mesocestoides</taxon>
    </lineage>
</organism>
<sequence length="71" mass="7964">MSGVASIVDSNGGARVFYRPGWQWMHSKNANRTPALSFLWSIEAKTPHCLLKLSWRPSDVLYTGSIDIARD</sequence>
<reference evidence="1" key="1">
    <citation type="submission" date="2019-11" db="UniProtKB">
        <authorList>
            <consortium name="WormBaseParasite"/>
        </authorList>
    </citation>
    <scope>IDENTIFICATION</scope>
</reference>
<dbReference type="WBParaSite" id="MCU_012511-RA">
    <property type="protein sequence ID" value="MCU_012511-RA"/>
    <property type="gene ID" value="MCU_012511"/>
</dbReference>
<proteinExistence type="predicted"/>
<dbReference type="AlphaFoldDB" id="A0A5K3FXT6"/>